<dbReference type="InterPro" id="IPR015077">
    <property type="entry name" value="DUF1858"/>
</dbReference>
<organism evidence="2 3">
    <name type="scientific">Mesorhizobium qingshengii</name>
    <dbReference type="NCBI Taxonomy" id="1165689"/>
    <lineage>
        <taxon>Bacteria</taxon>
        <taxon>Pseudomonadati</taxon>
        <taxon>Pseudomonadota</taxon>
        <taxon>Alphaproteobacteria</taxon>
        <taxon>Hyphomicrobiales</taxon>
        <taxon>Phyllobacteriaceae</taxon>
        <taxon>Mesorhizobium</taxon>
    </lineage>
</organism>
<dbReference type="Gene3D" id="1.10.3910.10">
    <property type="entry name" value="SP0561-like"/>
    <property type="match status" value="1"/>
</dbReference>
<feature type="domain" description="DUF1858" evidence="1">
    <location>
        <begin position="17"/>
        <end position="69"/>
    </location>
</feature>
<dbReference type="EMBL" id="FMXM01000037">
    <property type="protein sequence ID" value="SDA99013.1"/>
    <property type="molecule type" value="Genomic_DNA"/>
</dbReference>
<dbReference type="STRING" id="1165689.SAMN02927914_06427"/>
<proteinExistence type="predicted"/>
<name>A0A1G5ZXK8_9HYPH</name>
<dbReference type="AlphaFoldDB" id="A0A1G5ZXK8"/>
<accession>A0A1G5ZXK8</accession>
<dbReference type="PANTHER" id="PTHR39341:SF1">
    <property type="entry name" value="DUF1858 DOMAIN-CONTAINING PROTEIN"/>
    <property type="match status" value="1"/>
</dbReference>
<gene>
    <name evidence="2" type="ORF">SAMN02927914_06427</name>
</gene>
<evidence type="ECO:0000313" key="2">
    <source>
        <dbReference type="EMBL" id="SDA99013.1"/>
    </source>
</evidence>
<dbReference type="PANTHER" id="PTHR39341">
    <property type="entry name" value="BSL7085 PROTEIN"/>
    <property type="match status" value="1"/>
</dbReference>
<dbReference type="SUPFAM" id="SSF140683">
    <property type="entry name" value="SP0561-like"/>
    <property type="match status" value="1"/>
</dbReference>
<dbReference type="Proteomes" id="UP000198588">
    <property type="component" value="Unassembled WGS sequence"/>
</dbReference>
<evidence type="ECO:0000313" key="3">
    <source>
        <dbReference type="Proteomes" id="UP000198588"/>
    </source>
</evidence>
<dbReference type="InterPro" id="IPR023883">
    <property type="entry name" value="CHP03980_redox-disulphide"/>
</dbReference>
<protein>
    <submittedName>
        <fullName evidence="2">Hybrid cluster protein-associated redox disulfide domain-containing protein</fullName>
    </submittedName>
</protein>
<reference evidence="2 3" key="1">
    <citation type="submission" date="2016-10" db="EMBL/GenBank/DDBJ databases">
        <authorList>
            <person name="de Groot N.N."/>
        </authorList>
    </citation>
    <scope>NUCLEOTIDE SEQUENCE [LARGE SCALE GENOMIC DNA]</scope>
    <source>
        <strain evidence="2 3">CGMCC 1.12097</strain>
    </source>
</reference>
<sequence length="81" mass="9228">MRFVEAKSSTMKQASSINPDMVVDEIMRRWPATVAVLLRYRMLCVGCPIGTFHTVAEACREHQIEEGDFLLELESVVRGDR</sequence>
<dbReference type="Pfam" id="PF08984">
    <property type="entry name" value="DUF1858"/>
    <property type="match status" value="1"/>
</dbReference>
<evidence type="ECO:0000259" key="1">
    <source>
        <dbReference type="Pfam" id="PF08984"/>
    </source>
</evidence>
<dbReference type="RefSeq" id="WP_425284756.1">
    <property type="nucleotide sequence ID" value="NZ_FMXM01000037.1"/>
</dbReference>
<dbReference type="InterPro" id="IPR038062">
    <property type="entry name" value="ScdA-like_N_sf"/>
</dbReference>
<dbReference type="NCBIfam" id="TIGR03980">
    <property type="entry name" value="prismane_assoc"/>
    <property type="match status" value="1"/>
</dbReference>